<comment type="caution">
    <text evidence="2">The sequence shown here is derived from an EMBL/GenBank/DDBJ whole genome shotgun (WGS) entry which is preliminary data.</text>
</comment>
<keyword evidence="1" id="KW-0472">Membrane</keyword>
<dbReference type="OrthoDB" id="5700441at2"/>
<dbReference type="Proteomes" id="UP000293162">
    <property type="component" value="Unassembled WGS sequence"/>
</dbReference>
<accession>A0A4Q5M2Q9</accession>
<keyword evidence="3" id="KW-1185">Reference proteome</keyword>
<evidence type="ECO:0000256" key="1">
    <source>
        <dbReference type="SAM" id="Phobius"/>
    </source>
</evidence>
<dbReference type="Pfam" id="PF14014">
    <property type="entry name" value="DUF4230"/>
    <property type="match status" value="1"/>
</dbReference>
<gene>
    <name evidence="2" type="ORF">EWM59_07345</name>
</gene>
<dbReference type="EMBL" id="SEWF01000008">
    <property type="protein sequence ID" value="RYU96319.1"/>
    <property type="molecule type" value="Genomic_DNA"/>
</dbReference>
<evidence type="ECO:0000313" key="3">
    <source>
        <dbReference type="Proteomes" id="UP000293162"/>
    </source>
</evidence>
<keyword evidence="1" id="KW-0812">Transmembrane</keyword>
<dbReference type="RefSeq" id="WP_130020300.1">
    <property type="nucleotide sequence ID" value="NZ_SEWF01000008.1"/>
</dbReference>
<proteinExistence type="predicted"/>
<evidence type="ECO:0000313" key="2">
    <source>
        <dbReference type="EMBL" id="RYU96319.1"/>
    </source>
</evidence>
<sequence length="210" mass="24488">MDFLFFVSALGVGGIAAWQVFNWVYGKKIRDNREQLRRESTLLLERIEKVFKVVVAEGYFTEIYDHSSKKDFWGLFNINKKALVISRAKVSVGFDFGKMKVRRDETTRKLIVEEFPTAEVLSIDTDYKFYDIDQGWLNKFSHEDYTNILNEAKKLMQDKALESDLPKVANRQVGLMMNQLAASVNWEIDYRQLGTNNKKELSEFSEINES</sequence>
<dbReference type="InterPro" id="IPR025324">
    <property type="entry name" value="DUF4230"/>
</dbReference>
<feature type="transmembrane region" description="Helical" evidence="1">
    <location>
        <begin position="6"/>
        <end position="25"/>
    </location>
</feature>
<dbReference type="AlphaFoldDB" id="A0A4Q5M2Q9"/>
<keyword evidence="1" id="KW-1133">Transmembrane helix</keyword>
<protein>
    <submittedName>
        <fullName evidence="2">DUF4230 domain-containing protein</fullName>
    </submittedName>
</protein>
<reference evidence="2 3" key="1">
    <citation type="submission" date="2019-02" db="EMBL/GenBank/DDBJ databases">
        <title>Bacterial novel species Emticicia sp. 17J42-9 isolated from soil.</title>
        <authorList>
            <person name="Jung H.-Y."/>
        </authorList>
    </citation>
    <scope>NUCLEOTIDE SEQUENCE [LARGE SCALE GENOMIC DNA]</scope>
    <source>
        <strain evidence="2 3">17J42-9</strain>
    </source>
</reference>
<name>A0A4Q5M2Q9_9BACT</name>
<organism evidence="2 3">
    <name type="scientific">Emticicia agri</name>
    <dbReference type="NCBI Taxonomy" id="2492393"/>
    <lineage>
        <taxon>Bacteria</taxon>
        <taxon>Pseudomonadati</taxon>
        <taxon>Bacteroidota</taxon>
        <taxon>Cytophagia</taxon>
        <taxon>Cytophagales</taxon>
        <taxon>Leadbetterellaceae</taxon>
        <taxon>Emticicia</taxon>
    </lineage>
</organism>